<sequence length="180" mass="18496">MIRRLSVTLAALTLAATLTSGCNTFSSNSNAAVVNGYALPVKQYEAILAGVAQTPETFQIPAVDATGMPGTTARSILGQWVSNAVMTSALASKGVTVSAADRKVAEDAILAGKAAAVWATLSPGLKSFVLDSQTLQPAFTKAFGTDAQAALEKAARASKITIDSRYGMWDAVTGQVAATR</sequence>
<gene>
    <name evidence="1" type="ORF">UFOPK3376_00493</name>
</gene>
<name>A0A6J7D7G7_9ZZZZ</name>
<proteinExistence type="predicted"/>
<dbReference type="PROSITE" id="PS51257">
    <property type="entry name" value="PROKAR_LIPOPROTEIN"/>
    <property type="match status" value="1"/>
</dbReference>
<protein>
    <submittedName>
        <fullName evidence="1">Unannotated protein</fullName>
    </submittedName>
</protein>
<organism evidence="1">
    <name type="scientific">freshwater metagenome</name>
    <dbReference type="NCBI Taxonomy" id="449393"/>
    <lineage>
        <taxon>unclassified sequences</taxon>
        <taxon>metagenomes</taxon>
        <taxon>ecological metagenomes</taxon>
    </lineage>
</organism>
<accession>A0A6J7D7G7</accession>
<dbReference type="AlphaFoldDB" id="A0A6J7D7G7"/>
<reference evidence="1" key="1">
    <citation type="submission" date="2020-05" db="EMBL/GenBank/DDBJ databases">
        <authorList>
            <person name="Chiriac C."/>
            <person name="Salcher M."/>
            <person name="Ghai R."/>
            <person name="Kavagutti S V."/>
        </authorList>
    </citation>
    <scope>NUCLEOTIDE SEQUENCE</scope>
</reference>
<evidence type="ECO:0000313" key="1">
    <source>
        <dbReference type="EMBL" id="CAB4865078.1"/>
    </source>
</evidence>
<dbReference type="EMBL" id="CAFBLP010000008">
    <property type="protein sequence ID" value="CAB4865078.1"/>
    <property type="molecule type" value="Genomic_DNA"/>
</dbReference>